<reference evidence="2 3" key="1">
    <citation type="submission" date="2017-07" db="EMBL/GenBank/DDBJ databases">
        <title>Leptospira spp. isolated from tropical soils.</title>
        <authorList>
            <person name="Thibeaux R."/>
            <person name="Iraola G."/>
            <person name="Ferres I."/>
            <person name="Bierque E."/>
            <person name="Girault D."/>
            <person name="Soupe-Gilbert M.-E."/>
            <person name="Picardeau M."/>
            <person name="Goarant C."/>
        </authorList>
    </citation>
    <scope>NUCLEOTIDE SEQUENCE [LARGE SCALE GENOMIC DNA]</scope>
    <source>
        <strain evidence="2 3">FH2-C-A2</strain>
    </source>
</reference>
<keyword evidence="4" id="KW-1185">Reference proteome</keyword>
<dbReference type="EMBL" id="JBHILJ010000011">
    <property type="protein sequence ID" value="MFB5738127.1"/>
    <property type="molecule type" value="Genomic_DNA"/>
</dbReference>
<gene>
    <name evidence="1" type="ORF">ACE5IX_16525</name>
    <name evidence="2" type="ORF">CH371_15620</name>
</gene>
<proteinExistence type="predicted"/>
<evidence type="ECO:0000313" key="4">
    <source>
        <dbReference type="Proteomes" id="UP001580391"/>
    </source>
</evidence>
<sequence length="68" mass="7769">MSQTKPQCDQCGTDRKSPLAREVKTYGKWAWFLILFGISSKPTAVQFQCSKCGQIFDQLSPEELQHFV</sequence>
<protein>
    <recommendedName>
        <fullName evidence="5">Zinc-ribbon domain-containing protein</fullName>
    </recommendedName>
</protein>
<evidence type="ECO:0000313" key="3">
    <source>
        <dbReference type="Proteomes" id="UP000231912"/>
    </source>
</evidence>
<evidence type="ECO:0008006" key="5">
    <source>
        <dbReference type="Google" id="ProtNLM"/>
    </source>
</evidence>
<dbReference type="EMBL" id="NPDT01000007">
    <property type="protein sequence ID" value="PJZ64928.1"/>
    <property type="molecule type" value="Genomic_DNA"/>
</dbReference>
<reference evidence="1 4" key="2">
    <citation type="submission" date="2024-09" db="EMBL/GenBank/DDBJ databases">
        <title>Taxonomic and Genotyping Characterization of Leptospira Strains isolated from Multiple Sources in Colombia highlights the importance of intermediate species.</title>
        <authorList>
            <person name="Torres Higuera L."/>
            <person name="Rojas Tapias D."/>
            <person name="Jimenez Velasquez S."/>
            <person name="Renjifo Ibanez C."/>
        </authorList>
    </citation>
    <scope>NUCLEOTIDE SEQUENCE [LARGE SCALE GENOMIC DNA]</scope>
    <source>
        <strain evidence="1 4">Lep080</strain>
    </source>
</reference>
<accession>A0A2M9Z931</accession>
<dbReference type="Proteomes" id="UP000231912">
    <property type="component" value="Unassembled WGS sequence"/>
</dbReference>
<evidence type="ECO:0000313" key="2">
    <source>
        <dbReference type="EMBL" id="PJZ64928.1"/>
    </source>
</evidence>
<comment type="caution">
    <text evidence="2">The sequence shown here is derived from an EMBL/GenBank/DDBJ whole genome shotgun (WGS) entry which is preliminary data.</text>
</comment>
<dbReference type="Proteomes" id="UP001580391">
    <property type="component" value="Unassembled WGS sequence"/>
</dbReference>
<name>A0A2M9Z931_9LEPT</name>
<dbReference type="AlphaFoldDB" id="A0A2M9Z931"/>
<organism evidence="2 3">
    <name type="scientific">Leptospira wolffii</name>
    <dbReference type="NCBI Taxonomy" id="409998"/>
    <lineage>
        <taxon>Bacteria</taxon>
        <taxon>Pseudomonadati</taxon>
        <taxon>Spirochaetota</taxon>
        <taxon>Spirochaetia</taxon>
        <taxon>Leptospirales</taxon>
        <taxon>Leptospiraceae</taxon>
        <taxon>Leptospira</taxon>
    </lineage>
</organism>
<dbReference type="RefSeq" id="WP_016545845.1">
    <property type="nucleotide sequence ID" value="NZ_JBHILI010000013.1"/>
</dbReference>
<evidence type="ECO:0000313" key="1">
    <source>
        <dbReference type="EMBL" id="MFB5738127.1"/>
    </source>
</evidence>